<keyword evidence="3" id="KW-1185">Reference proteome</keyword>
<proteinExistence type="predicted"/>
<gene>
    <name evidence="2" type="ORF">FD20_GL002209</name>
</gene>
<evidence type="ECO:0000259" key="1">
    <source>
        <dbReference type="Pfam" id="PF03551"/>
    </source>
</evidence>
<sequence length="172" mass="20293">MLLGALIEKPMSAYEMKKNMEARNINSWVKISSPSVYKNLVAMNGKGYLDDEVVKEGERPAKKIYSINEKGRNYFFSMMEKYSKQPDKIYIDFVAFVANLYNVDPEKGLEMMKNLRTNLSKEREYIKSNIEAKKEFVPFYAISILELYDKMYAMFSEWTEEITHDYVQKNNH</sequence>
<dbReference type="Pfam" id="PF03551">
    <property type="entry name" value="PadR"/>
    <property type="match status" value="1"/>
</dbReference>
<protein>
    <recommendedName>
        <fullName evidence="1">Transcription regulator PadR N-terminal domain-containing protein</fullName>
    </recommendedName>
</protein>
<name>A0A0R1PK90_9LACO</name>
<dbReference type="EMBL" id="AZEG01000065">
    <property type="protein sequence ID" value="KRL32839.1"/>
    <property type="molecule type" value="Genomic_DNA"/>
</dbReference>
<dbReference type="Gene3D" id="1.10.10.10">
    <property type="entry name" value="Winged helix-like DNA-binding domain superfamily/Winged helix DNA-binding domain"/>
    <property type="match status" value="1"/>
</dbReference>
<evidence type="ECO:0000313" key="3">
    <source>
        <dbReference type="Proteomes" id="UP000051155"/>
    </source>
</evidence>
<dbReference type="InterPro" id="IPR005149">
    <property type="entry name" value="Tscrpt_reg_PadR_N"/>
</dbReference>
<dbReference type="Proteomes" id="UP000051155">
    <property type="component" value="Unassembled WGS sequence"/>
</dbReference>
<dbReference type="InterPro" id="IPR036390">
    <property type="entry name" value="WH_DNA-bd_sf"/>
</dbReference>
<dbReference type="InterPro" id="IPR036388">
    <property type="entry name" value="WH-like_DNA-bd_sf"/>
</dbReference>
<dbReference type="PANTHER" id="PTHR33169">
    <property type="entry name" value="PADR-FAMILY TRANSCRIPTIONAL REGULATOR"/>
    <property type="match status" value="1"/>
</dbReference>
<dbReference type="PATRIC" id="fig|1423812.3.peg.2348"/>
<evidence type="ECO:0000313" key="2">
    <source>
        <dbReference type="EMBL" id="KRL32839.1"/>
    </source>
</evidence>
<dbReference type="InterPro" id="IPR052509">
    <property type="entry name" value="Metal_resp_DNA-bind_regulator"/>
</dbReference>
<comment type="caution">
    <text evidence="2">The sequence shown here is derived from an EMBL/GenBank/DDBJ whole genome shotgun (WGS) entry which is preliminary data.</text>
</comment>
<dbReference type="SUPFAM" id="SSF46785">
    <property type="entry name" value="Winged helix' DNA-binding domain"/>
    <property type="match status" value="1"/>
</dbReference>
<feature type="domain" description="Transcription regulator PadR N-terminal" evidence="1">
    <location>
        <begin position="2"/>
        <end position="74"/>
    </location>
</feature>
<reference evidence="2 3" key="1">
    <citation type="journal article" date="2015" name="Genome Announc.">
        <title>Expanding the biotechnology potential of lactobacilli through comparative genomics of 213 strains and associated genera.</title>
        <authorList>
            <person name="Sun Z."/>
            <person name="Harris H.M."/>
            <person name="McCann A."/>
            <person name="Guo C."/>
            <person name="Argimon S."/>
            <person name="Zhang W."/>
            <person name="Yang X."/>
            <person name="Jeffery I.B."/>
            <person name="Cooney J.C."/>
            <person name="Kagawa T.F."/>
            <person name="Liu W."/>
            <person name="Song Y."/>
            <person name="Salvetti E."/>
            <person name="Wrobel A."/>
            <person name="Rasinkangas P."/>
            <person name="Parkhill J."/>
            <person name="Rea M.C."/>
            <person name="O'Sullivan O."/>
            <person name="Ritari J."/>
            <person name="Douillard F.P."/>
            <person name="Paul Ross R."/>
            <person name="Yang R."/>
            <person name="Briner A.E."/>
            <person name="Felis G.E."/>
            <person name="de Vos W.M."/>
            <person name="Barrangou R."/>
            <person name="Klaenhammer T.R."/>
            <person name="Caufield P.W."/>
            <person name="Cui Y."/>
            <person name="Zhang H."/>
            <person name="O'Toole P.W."/>
        </authorList>
    </citation>
    <scope>NUCLEOTIDE SEQUENCE [LARGE SCALE GENOMIC DNA]</scope>
    <source>
        <strain evidence="2 3">DSM 19971</strain>
    </source>
</reference>
<dbReference type="STRING" id="1423812.FD20_GL002209"/>
<accession>A0A0R1PK90</accession>
<organism evidence="2 3">
    <name type="scientific">Liquorilactobacillus uvarum DSM 19971</name>
    <dbReference type="NCBI Taxonomy" id="1423812"/>
    <lineage>
        <taxon>Bacteria</taxon>
        <taxon>Bacillati</taxon>
        <taxon>Bacillota</taxon>
        <taxon>Bacilli</taxon>
        <taxon>Lactobacillales</taxon>
        <taxon>Lactobacillaceae</taxon>
        <taxon>Liquorilactobacillus</taxon>
    </lineage>
</organism>
<dbReference type="PANTHER" id="PTHR33169:SF14">
    <property type="entry name" value="TRANSCRIPTIONAL REGULATOR RV3488"/>
    <property type="match status" value="1"/>
</dbReference>
<dbReference type="AlphaFoldDB" id="A0A0R1PK90"/>